<dbReference type="Gene3D" id="3.40.50.720">
    <property type="entry name" value="NAD(P)-binding Rossmann-like Domain"/>
    <property type="match status" value="2"/>
</dbReference>
<evidence type="ECO:0000313" key="4">
    <source>
        <dbReference type="EMBL" id="CAF0845888.1"/>
    </source>
</evidence>
<feature type="non-terminal residue" evidence="4">
    <location>
        <position position="1"/>
    </location>
</feature>
<dbReference type="InterPro" id="IPR049391">
    <property type="entry name" value="FAS_pseudo-KR"/>
</dbReference>
<dbReference type="Pfam" id="PF21149">
    <property type="entry name" value="FAS_pseudo-KR"/>
    <property type="match status" value="1"/>
</dbReference>
<feature type="domain" description="Fatty acid synthase pseudo-KR" evidence="3">
    <location>
        <begin position="575"/>
        <end position="664"/>
    </location>
</feature>
<evidence type="ECO:0000313" key="5">
    <source>
        <dbReference type="Proteomes" id="UP000663879"/>
    </source>
</evidence>
<feature type="domain" description="Thioesterase" evidence="2">
    <location>
        <begin position="905"/>
        <end position="988"/>
    </location>
</feature>
<sequence length="1171" mass="136118">AILIEISPRSLVQTLLKKSLFQQYQQQELMFHSTLPITFSLTPLLTSKVTPEDYMEFFLIQLGKMYIEGLKFDSVKLFVPCVFESTIYPIPVEQTLVDTFSGFGVTFEPSLYFIKNQNDKFFNENSEENSTEIKTSIKFFPYSEFQKPCQKNSYVMVDQNENELVFNSIQPTVDSKSLINEFYDFYLTECSRYINYIISKIENPTQITTIQSCPLPLALQEQLENLTIYFQTIRKQTPIQLRLAELLEGGKLLQYLKDLSSITSCDLFESMKNFNLMIQQDLVLSQISRISVYLKNSFDLVMENLTLNDSPLRILEISTNTYEFSGDKCMTILSNQMDLNKEIKYEYVALNYSFETAKTHLKNYQVMDWNLKISSNGKFESNIPVEFNGQYDLIYLNGCLSTTMSQSTESEIKHFIQNTLEKLLKPSGFVFFSEYTSNFEFVEGLCKLEHLIQAKNVQNSKLNQQIKQLENFKKQSPFETQCKIEQQIKQLEKLLMNIGGEKFEIKLQDHFKWKQFLDGLNLYPVGLKNDSRLKSLFVYRKPVGHLNETRIVIDEFLKNEKETLGLFEKISLVLNDDKIERLWLISEKHLSPLSVQTAFINVLEGLRHQQNGHKIRCLFLNDDEKIIFDLKQLEKWTDVLDKIRKADLFMNVFQSGQWGYFRLVDIPCEIKPKFETEEKKIQELFKPDETYVLVDGLDNEFGLELTQWLVESGVKYIILTTKTSNVSEFMNTELFKKLNDLQDIYGAEIRLSSVLDLNDESECLGLVKQACKISPENKIGGLFHLGGLYEKDFTQSLFNLDKFTRCASIMSEKGYFVVFKTGLENLADKVCELRQRESDRHALVIDLDVLKGEKCFETLENMLLNNPTKKFESKIEKKIEKRQFNLMPKRVIEKLNNVEMANKVPIFVVHPIEGHVNMLRTWAEEFQVPVYGLQYTQECLRFETVEQLAQFYWQQIEIVFPNLNKFHLVGHTFGVPVAFEMALRRPQQVISLALLDSGLTQTFLNVRESTTNTTGLTGVAVSETEALYRFYQQFVAPSVRMPVEQFYQVLSTQMTTFDERVKYVVGKIVEQSQFGFDLVDLDQAVRSYIIKTNMSCKYLPAKVMPLEKILVIRPTLINGQEQTYQNILNLYQYTLSGADIDLRFVYATEKTFLEGENALVIARFIKEHNGF</sequence>
<dbReference type="InterPro" id="IPR029063">
    <property type="entry name" value="SAM-dependent_MTases_sf"/>
</dbReference>
<dbReference type="AlphaFoldDB" id="A0A813W5C4"/>
<name>A0A813W5C4_9BILA</name>
<gene>
    <name evidence="4" type="ORF">OXX778_LOCUS8697</name>
</gene>
<evidence type="ECO:0000259" key="3">
    <source>
        <dbReference type="Pfam" id="PF21149"/>
    </source>
</evidence>
<protein>
    <recommendedName>
        <fullName evidence="1">oleoyl-[acyl-carrier-protein] hydrolase</fullName>
        <ecNumber evidence="1">3.1.2.14</ecNumber>
    </recommendedName>
</protein>
<evidence type="ECO:0000256" key="1">
    <source>
        <dbReference type="ARBA" id="ARBA00012480"/>
    </source>
</evidence>
<dbReference type="InterPro" id="IPR001031">
    <property type="entry name" value="Thioesterase"/>
</dbReference>
<proteinExistence type="predicted"/>
<accession>A0A813W5C4</accession>
<dbReference type="EMBL" id="CAJNOC010001219">
    <property type="protein sequence ID" value="CAF0845888.1"/>
    <property type="molecule type" value="Genomic_DNA"/>
</dbReference>
<dbReference type="InterPro" id="IPR029058">
    <property type="entry name" value="AB_hydrolase_fold"/>
</dbReference>
<organism evidence="4 5">
    <name type="scientific">Brachionus calyciflorus</name>
    <dbReference type="NCBI Taxonomy" id="104777"/>
    <lineage>
        <taxon>Eukaryota</taxon>
        <taxon>Metazoa</taxon>
        <taxon>Spiralia</taxon>
        <taxon>Gnathifera</taxon>
        <taxon>Rotifera</taxon>
        <taxon>Eurotatoria</taxon>
        <taxon>Monogononta</taxon>
        <taxon>Pseudotrocha</taxon>
        <taxon>Ploima</taxon>
        <taxon>Brachionidae</taxon>
        <taxon>Brachionus</taxon>
    </lineage>
</organism>
<dbReference type="Proteomes" id="UP000663879">
    <property type="component" value="Unassembled WGS sequence"/>
</dbReference>
<dbReference type="OrthoDB" id="329835at2759"/>
<comment type="caution">
    <text evidence="4">The sequence shown here is derived from an EMBL/GenBank/DDBJ whole genome shotgun (WGS) entry which is preliminary data.</text>
</comment>
<keyword evidence="5" id="KW-1185">Reference proteome</keyword>
<dbReference type="Pfam" id="PF00975">
    <property type="entry name" value="Thioesterase"/>
    <property type="match status" value="1"/>
</dbReference>
<dbReference type="Gene3D" id="3.40.50.150">
    <property type="entry name" value="Vaccinia Virus protein VP39"/>
    <property type="match status" value="1"/>
</dbReference>
<reference evidence="4" key="1">
    <citation type="submission" date="2021-02" db="EMBL/GenBank/DDBJ databases">
        <authorList>
            <person name="Nowell W R."/>
        </authorList>
    </citation>
    <scope>NUCLEOTIDE SEQUENCE</scope>
    <source>
        <strain evidence="4">Ploen Becks lab</strain>
    </source>
</reference>
<dbReference type="Gene3D" id="3.90.180.10">
    <property type="entry name" value="Medium-chain alcohol dehydrogenases, catalytic domain"/>
    <property type="match status" value="1"/>
</dbReference>
<dbReference type="Gene3D" id="3.40.50.1820">
    <property type="entry name" value="alpha/beta hydrolase"/>
    <property type="match status" value="1"/>
</dbReference>
<dbReference type="EC" id="3.1.2.14" evidence="1"/>
<evidence type="ECO:0000259" key="2">
    <source>
        <dbReference type="Pfam" id="PF00975"/>
    </source>
</evidence>
<dbReference type="GO" id="GO:0016297">
    <property type="term" value="F:fatty acyl-[ACP] hydrolase activity"/>
    <property type="evidence" value="ECO:0007669"/>
    <property type="project" value="UniProtKB-EC"/>
</dbReference>
<dbReference type="SUPFAM" id="SSF53474">
    <property type="entry name" value="alpha/beta-Hydrolases"/>
    <property type="match status" value="1"/>
</dbReference>